<dbReference type="EMBL" id="JYKN01002785">
    <property type="protein sequence ID" value="KKK15158.1"/>
    <property type="molecule type" value="Genomic_DNA"/>
</dbReference>
<evidence type="ECO:0000259" key="21">
    <source>
        <dbReference type="SMART" id="SM00602"/>
    </source>
</evidence>
<proteinExistence type="inferred from homology"/>
<evidence type="ECO:0000313" key="22">
    <source>
        <dbReference type="EMBL" id="KKK15158.1"/>
    </source>
</evidence>
<evidence type="ECO:0000256" key="18">
    <source>
        <dbReference type="ARBA" id="ARBA00031902"/>
    </source>
</evidence>
<evidence type="ECO:0000256" key="9">
    <source>
        <dbReference type="ARBA" id="ARBA00022927"/>
    </source>
</evidence>
<evidence type="ECO:0000256" key="13">
    <source>
        <dbReference type="ARBA" id="ARBA00023170"/>
    </source>
</evidence>
<evidence type="ECO:0000256" key="7">
    <source>
        <dbReference type="ARBA" id="ARBA00022729"/>
    </source>
</evidence>
<evidence type="ECO:0000256" key="17">
    <source>
        <dbReference type="ARBA" id="ARBA00031354"/>
    </source>
</evidence>
<dbReference type="Proteomes" id="UP000034947">
    <property type="component" value="Unassembled WGS sequence"/>
</dbReference>
<dbReference type="SUPFAM" id="SSF50939">
    <property type="entry name" value="Sialidases"/>
    <property type="match status" value="1"/>
</dbReference>
<keyword evidence="23" id="KW-1185">Reference proteome</keyword>
<dbReference type="InterPro" id="IPR015943">
    <property type="entry name" value="WD40/YVTN_repeat-like_dom_sf"/>
</dbReference>
<reference evidence="22 23" key="1">
    <citation type="submission" date="2015-02" db="EMBL/GenBank/DDBJ databases">
        <title>Draft Genome Sequences of Two Closely-Related Aflatoxigenic Aspergillus Species Obtained from the Cote d'Ivoire.</title>
        <authorList>
            <person name="Moore G.G."/>
            <person name="Beltz S.B."/>
            <person name="Mack B.M."/>
        </authorList>
    </citation>
    <scope>NUCLEOTIDE SEQUENCE [LARGE SCALE GENOMIC DNA]</scope>
    <source>
        <strain evidence="22 23">SRRC1432</strain>
    </source>
</reference>
<evidence type="ECO:0000256" key="20">
    <source>
        <dbReference type="SAM" id="Phobius"/>
    </source>
</evidence>
<evidence type="ECO:0000256" key="3">
    <source>
        <dbReference type="ARBA" id="ARBA00008251"/>
    </source>
</evidence>
<keyword evidence="7" id="KW-0732">Signal</keyword>
<feature type="region of interest" description="Disordered" evidence="19">
    <location>
        <begin position="1"/>
        <end position="30"/>
    </location>
</feature>
<evidence type="ECO:0000256" key="8">
    <source>
        <dbReference type="ARBA" id="ARBA00022737"/>
    </source>
</evidence>
<gene>
    <name evidence="22" type="ORF">AOCH_003780</name>
</gene>
<comment type="similarity">
    <text evidence="3">Belongs to the VPS10-related sortilin family.</text>
</comment>
<name>A0A0F8U6G3_9EURO</name>
<comment type="subcellular location">
    <subcellularLocation>
        <location evidence="1">Golgi apparatus</location>
        <location evidence="1">trans-Golgi network membrane</location>
        <topology evidence="1">Multi-pass membrane protein</topology>
    </subcellularLocation>
    <subcellularLocation>
        <location evidence="2">Prevacuolar compartment membrane</location>
        <topology evidence="2">Multi-pass membrane protein</topology>
    </subcellularLocation>
</comment>
<feature type="transmembrane region" description="Helical" evidence="20">
    <location>
        <begin position="1421"/>
        <end position="1442"/>
    </location>
</feature>
<dbReference type="SMART" id="SM00602">
    <property type="entry name" value="VPS10"/>
    <property type="match status" value="2"/>
</dbReference>
<keyword evidence="11" id="KW-0333">Golgi apparatus</keyword>
<dbReference type="CDD" id="cd15482">
    <property type="entry name" value="Sialidase_non-viral"/>
    <property type="match status" value="1"/>
</dbReference>
<dbReference type="InterPro" id="IPR031778">
    <property type="entry name" value="Sortilin_N"/>
</dbReference>
<dbReference type="InterPro" id="IPR031777">
    <property type="entry name" value="Sortilin_C"/>
</dbReference>
<dbReference type="Pfam" id="PF15902">
    <property type="entry name" value="Sortilin-Vps10"/>
    <property type="match status" value="2"/>
</dbReference>
<dbReference type="GO" id="GO:0006896">
    <property type="term" value="P:Golgi to vacuole transport"/>
    <property type="evidence" value="ECO:0007669"/>
    <property type="project" value="TreeGrafter"/>
</dbReference>
<organism evidence="22 23">
    <name type="scientific">Aspergillus ochraceoroseus</name>
    <dbReference type="NCBI Taxonomy" id="138278"/>
    <lineage>
        <taxon>Eukaryota</taxon>
        <taxon>Fungi</taxon>
        <taxon>Dikarya</taxon>
        <taxon>Ascomycota</taxon>
        <taxon>Pezizomycotina</taxon>
        <taxon>Eurotiomycetes</taxon>
        <taxon>Eurotiomycetidae</taxon>
        <taxon>Eurotiales</taxon>
        <taxon>Aspergillaceae</taxon>
        <taxon>Aspergillus</taxon>
        <taxon>Aspergillus subgen. Nidulantes</taxon>
    </lineage>
</organism>
<dbReference type="PANTHER" id="PTHR12106">
    <property type="entry name" value="SORTILIN RELATED"/>
    <property type="match status" value="1"/>
</dbReference>
<dbReference type="FunFam" id="2.130.10.10:FF:000676">
    <property type="entry name" value="Sortilin"/>
    <property type="match status" value="1"/>
</dbReference>
<evidence type="ECO:0000256" key="16">
    <source>
        <dbReference type="ARBA" id="ARBA00031250"/>
    </source>
</evidence>
<comment type="function">
    <text evidence="15">Functions as a sorting receptor in the Golgi compartment required for the intracellular sorting and delivery of soluble vacuolar proteins, like carboxypeptidase Y (CPY) and proteinase A. Executes multiple rounds of sorting by cycling between the late Golgi and a prevacuolar endosome-like compartment.</text>
</comment>
<dbReference type="Gene3D" id="3.30.60.270">
    <property type="match status" value="2"/>
</dbReference>
<dbReference type="Pfam" id="PF15901">
    <property type="entry name" value="Sortilin_C"/>
    <property type="match status" value="2"/>
</dbReference>
<feature type="domain" description="VPS10" evidence="21">
    <location>
        <begin position="777"/>
        <end position="1410"/>
    </location>
</feature>
<evidence type="ECO:0000256" key="14">
    <source>
        <dbReference type="ARBA" id="ARBA00023180"/>
    </source>
</evidence>
<feature type="domain" description="VPS10" evidence="21">
    <location>
        <begin position="121"/>
        <end position="748"/>
    </location>
</feature>
<evidence type="ECO:0000256" key="19">
    <source>
        <dbReference type="SAM" id="MobiDB-lite"/>
    </source>
</evidence>
<keyword evidence="14" id="KW-0325">Glycoprotein</keyword>
<keyword evidence="8" id="KW-0677">Repeat</keyword>
<evidence type="ECO:0000256" key="10">
    <source>
        <dbReference type="ARBA" id="ARBA00022989"/>
    </source>
</evidence>
<dbReference type="Gene3D" id="2.130.10.10">
    <property type="entry name" value="YVTN repeat-like/Quinoprotein amine dehydrogenase"/>
    <property type="match status" value="2"/>
</dbReference>
<feature type="compositionally biased region" description="Polar residues" evidence="19">
    <location>
        <begin position="1"/>
        <end position="27"/>
    </location>
</feature>
<dbReference type="VEuPathDB" id="FungiDB:P175DRAFT_0505546"/>
<evidence type="ECO:0000256" key="1">
    <source>
        <dbReference type="ARBA" id="ARBA00004166"/>
    </source>
</evidence>
<dbReference type="GO" id="GO:0006895">
    <property type="term" value="P:Golgi to endosome transport"/>
    <property type="evidence" value="ECO:0007669"/>
    <property type="project" value="TreeGrafter"/>
</dbReference>
<keyword evidence="6 20" id="KW-0812">Transmembrane</keyword>
<sequence>MSGRSSFSRPTSRSQPRHISQSSTSSIDPAAQYFHDPEARLKLRVYLGSPQKFDEAVQFGFPSLQDNETVVAEQTHPKTDSQGLALCLTPPSVAKKSEPTVSNPFKLPHEPLLMFYFEDTDTILMNLRNGDLMRSFDAGASWGTIEDEGMKNEVVSVHEHPYDKNKAYALGRDQRHWITTDQAKTWRAFEVPHSPHYAAGAMSPFSFHGWDSSKVIVETKECPMCSFKTYYTTDDFKSLKPLKESAAGCSWAVGHSHFGADVELPKYINDRTLCVLPGLKNPSSYAYRLVYSDDYFATEGTEVKLQDGRPVSGVTNVAAVKKFMVAAVEAQGTAERALYVTIDTETWHRAEFDGHRIEEDSYTILESTNYSLQIDVLTHRSSGMGTLFTSNSNGTYFTRNIDYTNRGPRGYVDFEKIANIQGIVLVNTVDNPDEVLSGSRKKVVTKISFDDGRTFESLKVDSETLHLHSVTAFANLGRVFSSPAPGLVMGVGNTGDYLKEYASGNLYVSDDAGLNWRLARKGPHKYEFGDQGAVLMAISDDGKAKKIEFSIDHGKEWKSVDLPHKLYPTTVTTTPDSTSLKFVLVGFSGEIGQEQYVVFSIDFAELHERKCEEGDFDKEWPARLDKDGNPDCLMGHKQFYRRRKANADCFVDEEFKDPVPDFRSCTCTAEDFECEYKPTEDGKSCVLPSSLRPPEGQCQDPSDTYMGPSGWRLIPGNKCIREGGESLDKNVEIPCRNVTDHPGAGKEIFSTPSSISAKKLPYYYYMERQTTNLGDDETILALNTDNQLLVSHDHGKSWKQELKDETIVAIAPHRYNSDMAYVLTNRAEGFWTIDRGQTFKPFKTKAPPSRDRLYPLGFHPTKRDWLLWIGAADCDTNDCHSDLYISKNRGEDWELVLRYVQKCEFESRASRPDSDYLLFCEQYEKENKKNRLQLVYSTDEQFSNWKVHYEDVAHYAARSEYIVVASRNTETGALRASISLDGLTFAEVKFPSNIDPYQNLYTVLDATTHAVFLYVEQGNGPGAEYGSLVKSNSNGTTFVLSLDRVNQNTRGYVDFERMASLEGVIVTNIVSNVEELPSGADKKIRTMITHNDGAQWSLLPPPAKDAEGKSFDCSTPNGKGTDQCALHLHGYTERRDERDTFSSGSAIGLMMGLGNVGPHLTREDAADIFMTRDGGITWISVKKGRWVYEYGDAGSIIVIAPESKPTKSLYYTTDEGDSWQEYEFSEVELEVLDISTVQSDTSKNFLLWCRKPGSEKELTTVNVDFSGLYATSCEFESDGRVGKDYELWEPKHPFQDDNCLFGHVEQYRRKKPTSKCWNNWRGPRLHSIGSNCTCSRQDYECDYNFEPQSDGSCALVPGLEKQDAAAYCKANPDAIEYWEKTGYRRIPQTTCQGGKNLDHLERKPCPGKHEEFDKKHGISGVGLFFAIVTPITVAVAVGYYAFTRWDGKFGQIRLGETQATSQGFLSRDSLLITVPIAIVAGIVAVAKTLPLLATSLWRSVSGYVHIGRNRGYSRPYSSRASFAARRGDYTSVVDDEDELLGVEEAEAEEDDEL</sequence>
<dbReference type="Gene3D" id="2.10.70.80">
    <property type="match status" value="2"/>
</dbReference>
<dbReference type="GO" id="GO:0006623">
    <property type="term" value="P:protein targeting to vacuole"/>
    <property type="evidence" value="ECO:0007669"/>
    <property type="project" value="TreeGrafter"/>
</dbReference>
<evidence type="ECO:0000256" key="5">
    <source>
        <dbReference type="ARBA" id="ARBA00022448"/>
    </source>
</evidence>
<protein>
    <recommendedName>
        <fullName evidence="4">Vacuolar protein sorting/targeting protein 10</fullName>
    </recommendedName>
    <alternativeName>
        <fullName evidence="17">Carboxypeptidase Y receptor</fullName>
    </alternativeName>
    <alternativeName>
        <fullName evidence="16 18">Sortilin VPS10</fullName>
    </alternativeName>
</protein>
<evidence type="ECO:0000256" key="15">
    <source>
        <dbReference type="ARBA" id="ARBA00025569"/>
    </source>
</evidence>
<evidence type="ECO:0000256" key="12">
    <source>
        <dbReference type="ARBA" id="ARBA00023136"/>
    </source>
</evidence>
<feature type="transmembrane region" description="Helical" evidence="20">
    <location>
        <begin position="1470"/>
        <end position="1493"/>
    </location>
</feature>
<keyword evidence="9" id="KW-0653">Protein transport</keyword>
<dbReference type="InterPro" id="IPR006581">
    <property type="entry name" value="VPS10"/>
</dbReference>
<evidence type="ECO:0000256" key="6">
    <source>
        <dbReference type="ARBA" id="ARBA00022692"/>
    </source>
</evidence>
<comment type="caution">
    <text evidence="22">The sequence shown here is derived from an EMBL/GenBank/DDBJ whole genome shotgun (WGS) entry which is preliminary data.</text>
</comment>
<evidence type="ECO:0000313" key="23">
    <source>
        <dbReference type="Proteomes" id="UP000034947"/>
    </source>
</evidence>
<dbReference type="OrthoDB" id="443634at2759"/>
<dbReference type="GO" id="GO:0005794">
    <property type="term" value="C:Golgi apparatus"/>
    <property type="evidence" value="ECO:0007669"/>
    <property type="project" value="UniProtKB-SubCell"/>
</dbReference>
<keyword evidence="13" id="KW-0675">Receptor</keyword>
<dbReference type="SUPFAM" id="SSF110296">
    <property type="entry name" value="Oligoxyloglucan reducing end-specific cellobiohydrolase"/>
    <property type="match status" value="2"/>
</dbReference>
<evidence type="ECO:0000256" key="2">
    <source>
        <dbReference type="ARBA" id="ARBA00004488"/>
    </source>
</evidence>
<keyword evidence="12 20" id="KW-0472">Membrane</keyword>
<dbReference type="GO" id="GO:0016020">
    <property type="term" value="C:membrane"/>
    <property type="evidence" value="ECO:0007669"/>
    <property type="project" value="InterPro"/>
</dbReference>
<keyword evidence="5" id="KW-0813">Transport</keyword>
<evidence type="ECO:0000256" key="11">
    <source>
        <dbReference type="ARBA" id="ARBA00023034"/>
    </source>
</evidence>
<dbReference type="VEuPathDB" id="FungiDB:P175DRAFT_0448026"/>
<dbReference type="InterPro" id="IPR036278">
    <property type="entry name" value="Sialidase_sf"/>
</dbReference>
<accession>A0A0F8U6G3</accession>
<evidence type="ECO:0000256" key="4">
    <source>
        <dbReference type="ARBA" id="ARBA00015369"/>
    </source>
</evidence>
<dbReference type="InterPro" id="IPR050310">
    <property type="entry name" value="VPS10-sortilin"/>
</dbReference>
<dbReference type="PANTHER" id="PTHR12106:SF27">
    <property type="entry name" value="SORTILIN-RELATED RECEPTOR"/>
    <property type="match status" value="1"/>
</dbReference>
<keyword evidence="10 20" id="KW-1133">Transmembrane helix</keyword>
<dbReference type="GO" id="GO:0005829">
    <property type="term" value="C:cytosol"/>
    <property type="evidence" value="ECO:0007669"/>
    <property type="project" value="GOC"/>
</dbReference>
<dbReference type="FunFam" id="3.30.60.270:FF:000005">
    <property type="entry name" value="Sortilin"/>
    <property type="match status" value="2"/>
</dbReference>